<dbReference type="STRING" id="144026.SAMN04488568_10576"/>
<dbReference type="AlphaFoldDB" id="A0A1G9QLI8"/>
<dbReference type="InterPro" id="IPR000531">
    <property type="entry name" value="Beta-barrel_TonB"/>
</dbReference>
<protein>
    <submittedName>
        <fullName evidence="12">Iron complex outermembrane recepter protein</fullName>
    </submittedName>
</protein>
<dbReference type="Gene3D" id="2.170.130.10">
    <property type="entry name" value="TonB-dependent receptor, plug domain"/>
    <property type="match status" value="1"/>
</dbReference>
<keyword evidence="6 8" id="KW-0472">Membrane</keyword>
<comment type="subcellular location">
    <subcellularLocation>
        <location evidence="1 8">Cell outer membrane</location>
        <topology evidence="1 8">Multi-pass membrane protein</topology>
    </subcellularLocation>
</comment>
<accession>A0A1G9QLI8</accession>
<dbReference type="InterPro" id="IPR037066">
    <property type="entry name" value="Plug_dom_sf"/>
</dbReference>
<dbReference type="PROSITE" id="PS52016">
    <property type="entry name" value="TONB_DEPENDENT_REC_3"/>
    <property type="match status" value="1"/>
</dbReference>
<comment type="similarity">
    <text evidence="8 9">Belongs to the TonB-dependent receptor family.</text>
</comment>
<evidence type="ECO:0000256" key="1">
    <source>
        <dbReference type="ARBA" id="ARBA00004571"/>
    </source>
</evidence>
<evidence type="ECO:0000313" key="12">
    <source>
        <dbReference type="EMBL" id="SDM11889.1"/>
    </source>
</evidence>
<gene>
    <name evidence="12" type="ORF">SAMN04488568_10576</name>
</gene>
<dbReference type="OrthoDB" id="7051241at2"/>
<dbReference type="Pfam" id="PF00593">
    <property type="entry name" value="TonB_dep_Rec_b-barrel"/>
    <property type="match status" value="1"/>
</dbReference>
<evidence type="ECO:0000259" key="10">
    <source>
        <dbReference type="Pfam" id="PF00593"/>
    </source>
</evidence>
<dbReference type="Proteomes" id="UP000199759">
    <property type="component" value="Unassembled WGS sequence"/>
</dbReference>
<dbReference type="InterPro" id="IPR012910">
    <property type="entry name" value="Plug_dom"/>
</dbReference>
<reference evidence="12 13" key="1">
    <citation type="submission" date="2016-10" db="EMBL/GenBank/DDBJ databases">
        <authorList>
            <person name="de Groot N.N."/>
        </authorList>
    </citation>
    <scope>NUCLEOTIDE SEQUENCE [LARGE SCALE GENOMIC DNA]</scope>
    <source>
        <strain evidence="12 13">DSM 16077</strain>
    </source>
</reference>
<evidence type="ECO:0000256" key="3">
    <source>
        <dbReference type="ARBA" id="ARBA00022452"/>
    </source>
</evidence>
<evidence type="ECO:0000256" key="7">
    <source>
        <dbReference type="ARBA" id="ARBA00023237"/>
    </source>
</evidence>
<keyword evidence="2 8" id="KW-0813">Transport</keyword>
<name>A0A1G9QLI8_9PROT</name>
<dbReference type="PANTHER" id="PTHR47234:SF2">
    <property type="entry name" value="TONB-DEPENDENT RECEPTOR"/>
    <property type="match status" value="1"/>
</dbReference>
<keyword evidence="5 9" id="KW-0798">TonB box</keyword>
<feature type="domain" description="TonB-dependent receptor plug" evidence="11">
    <location>
        <begin position="62"/>
        <end position="180"/>
    </location>
</feature>
<dbReference type="EMBL" id="FNHG01000005">
    <property type="protein sequence ID" value="SDM11889.1"/>
    <property type="molecule type" value="Genomic_DNA"/>
</dbReference>
<keyword evidence="13" id="KW-1185">Reference proteome</keyword>
<keyword evidence="4 8" id="KW-0812">Transmembrane</keyword>
<evidence type="ECO:0000256" key="2">
    <source>
        <dbReference type="ARBA" id="ARBA00022448"/>
    </source>
</evidence>
<evidence type="ECO:0000256" key="6">
    <source>
        <dbReference type="ARBA" id="ARBA00023136"/>
    </source>
</evidence>
<dbReference type="SUPFAM" id="SSF56935">
    <property type="entry name" value="Porins"/>
    <property type="match status" value="1"/>
</dbReference>
<dbReference type="GO" id="GO:0009279">
    <property type="term" value="C:cell outer membrane"/>
    <property type="evidence" value="ECO:0007669"/>
    <property type="project" value="UniProtKB-SubCell"/>
</dbReference>
<evidence type="ECO:0000256" key="9">
    <source>
        <dbReference type="RuleBase" id="RU003357"/>
    </source>
</evidence>
<dbReference type="PANTHER" id="PTHR47234">
    <property type="match status" value="1"/>
</dbReference>
<dbReference type="Gene3D" id="2.40.170.20">
    <property type="entry name" value="TonB-dependent receptor, beta-barrel domain"/>
    <property type="match status" value="1"/>
</dbReference>
<organism evidence="12 13">
    <name type="scientific">Maricaulis salignorans</name>
    <dbReference type="NCBI Taxonomy" id="144026"/>
    <lineage>
        <taxon>Bacteria</taxon>
        <taxon>Pseudomonadati</taxon>
        <taxon>Pseudomonadota</taxon>
        <taxon>Alphaproteobacteria</taxon>
        <taxon>Maricaulales</taxon>
        <taxon>Maricaulaceae</taxon>
        <taxon>Maricaulis</taxon>
    </lineage>
</organism>
<sequence>MIVSNIWDRERLLRSTIIAGLAAAGLAISPSYAQSENDEDESSSDQEVVVVTGSLIRRSEFTSAAPIQVINAEIATLEGLVDTAEMLQGASVASGSVQLNNQFGGYVVEGGTGVNSISLRGLGAQRSLVLVNGHRPGPAGTRGQVGSFDLNVIPSSIVQRFEILKDGASSIYGSDAVAGVINVITRREVDRPEITVSVNSPLGGGGETYNVSGAFGLNFDRGSVVLAAEYQLRESLDIGDREYLRCGQDLVRDAPGGNIIDREDRSVLAGTELGGCNNIYFNTAIVHGAFGGARYVPDPQGVGTAAVPGYRPRNNGRYDDPAGEAYYEDVLNDARYLTSDAINRQERLSLYGSADFALDFLGGVDWSSEAMFTRRETESDGWRQFFPLIGGATVQGLFGVYGYANDPAYDTPLALFQPVSIWPSNSRIGVDYYSLNTQFAGGFGSGMGFLSDWSWSVSGQYSRSDGDYEGNGILASNSGDVQFDDNSPVYDPLSADFLSGNYSDAVYDHLTVNTLGNTVYEQTVLSAVATGDLFDLPAGPLALAVGAEYRTFSIDDQPDEAAQNGDLWGSSSAQITKGEDTVREIFGELEIPLISGQPLFESLTVNLSARMFDYDSAGSDTVWKAGANWQITPTFRLRATQGTSYRAPALYELFLGNQTAFQSQAAIDPCIDWGNSTNANIRANCAADGIPNNHTGVGSSATVISGGGAGVLAPETSEARTVGFVYTPESLALSVAVDYFNIEVNDQVSRLGAGAILGGCYGADNFPNAFCDLFERDTTAGAVNRYTITEVRDSFLNVNSQVTSGIDLTVRYEHEFDIGDLVIEGQGTWTFEDEVLLFDANSESGFDSDDFNGTIGDPEFVANMRTSLTRGDWTYSWFMNYVDGTSNLQYADRTASYLGQPNAFYDVNIEGTLYHDVSVRWVGSDLSILAGLSNMWDEEPPTVSTGTTTRRGNAALTGTQYDLRGRTLFVRATKTF</sequence>
<evidence type="ECO:0000256" key="5">
    <source>
        <dbReference type="ARBA" id="ARBA00023077"/>
    </source>
</evidence>
<evidence type="ECO:0000259" key="11">
    <source>
        <dbReference type="Pfam" id="PF07715"/>
    </source>
</evidence>
<evidence type="ECO:0000313" key="13">
    <source>
        <dbReference type="Proteomes" id="UP000199759"/>
    </source>
</evidence>
<dbReference type="InterPro" id="IPR039426">
    <property type="entry name" value="TonB-dep_rcpt-like"/>
</dbReference>
<dbReference type="InterPro" id="IPR036942">
    <property type="entry name" value="Beta-barrel_TonB_sf"/>
</dbReference>
<feature type="domain" description="TonB-dependent receptor-like beta-barrel" evidence="10">
    <location>
        <begin position="430"/>
        <end position="934"/>
    </location>
</feature>
<proteinExistence type="inferred from homology"/>
<keyword evidence="7 8" id="KW-0998">Cell outer membrane</keyword>
<keyword evidence="3 8" id="KW-1134">Transmembrane beta strand</keyword>
<evidence type="ECO:0000256" key="8">
    <source>
        <dbReference type="PROSITE-ProRule" id="PRU01360"/>
    </source>
</evidence>
<dbReference type="Pfam" id="PF07715">
    <property type="entry name" value="Plug"/>
    <property type="match status" value="1"/>
</dbReference>
<evidence type="ECO:0000256" key="4">
    <source>
        <dbReference type="ARBA" id="ARBA00022692"/>
    </source>
</evidence>